<gene>
    <name evidence="1" type="ORF">JZO85_13240</name>
</gene>
<accession>A0ABS3HII5</accession>
<evidence type="ECO:0000313" key="2">
    <source>
        <dbReference type="Proteomes" id="UP000664495"/>
    </source>
</evidence>
<reference evidence="1 2" key="1">
    <citation type="submission" date="2021-03" db="EMBL/GenBank/DDBJ databases">
        <title>Enterococcal diversity collection.</title>
        <authorList>
            <person name="Gilmore M.S."/>
            <person name="Schwartzman J."/>
            <person name="Van Tyne D."/>
            <person name="Martin M."/>
            <person name="Earl A.M."/>
            <person name="Manson A.L."/>
            <person name="Straub T."/>
            <person name="Salamzade R."/>
            <person name="Saavedra J."/>
            <person name="Lebreton F."/>
            <person name="Prichula J."/>
            <person name="Schaufler K."/>
            <person name="Gaca A."/>
            <person name="Sgardioli B."/>
            <person name="Wagenaar J."/>
            <person name="Strong T."/>
        </authorList>
    </citation>
    <scope>NUCLEOTIDE SEQUENCE [LARGE SCALE GENOMIC DNA]</scope>
    <source>
        <strain evidence="1 2">MJM16</strain>
    </source>
</reference>
<dbReference type="EMBL" id="JAFLVR010000030">
    <property type="protein sequence ID" value="MBO0453244.1"/>
    <property type="molecule type" value="Genomic_DNA"/>
</dbReference>
<evidence type="ECO:0000313" key="1">
    <source>
        <dbReference type="EMBL" id="MBO0453244.1"/>
    </source>
</evidence>
<organism evidence="1 2">
    <name type="scientific">Candidatus Enterococcus murrayae</name>
    <dbReference type="NCBI Taxonomy" id="2815321"/>
    <lineage>
        <taxon>Bacteria</taxon>
        <taxon>Bacillati</taxon>
        <taxon>Bacillota</taxon>
        <taxon>Bacilli</taxon>
        <taxon>Lactobacillales</taxon>
        <taxon>Enterococcaceae</taxon>
        <taxon>Enterococcus</taxon>
    </lineage>
</organism>
<proteinExistence type="predicted"/>
<name>A0ABS3HII5_9ENTE</name>
<comment type="caution">
    <text evidence="1">The sequence shown here is derived from an EMBL/GenBank/DDBJ whole genome shotgun (WGS) entry which is preliminary data.</text>
</comment>
<sequence>MNTYLQRKKRGWVEDSELAAHKNKAVDELTPLLFSKKASERTLAAKLLPLTCETSDNLLICLKTEPALYTRLAITEKLESGNQTTALKMIDFLAIIGDNQHRSPAAPSKKKSFPLPRDLMARSLGRMTPEIFPTLLEAADILPLPQLSELIDAIGYMAFYHPALATTENYQRLLQIKNTYSNEPLIQWKFLICFSAFPQSKSLLLKEEQFAAEAQRSINLLALK</sequence>
<protein>
    <submittedName>
        <fullName evidence="1">Uncharacterized protein</fullName>
    </submittedName>
</protein>
<keyword evidence="2" id="KW-1185">Reference proteome</keyword>
<dbReference type="Proteomes" id="UP000664495">
    <property type="component" value="Unassembled WGS sequence"/>
</dbReference>
<dbReference type="RefSeq" id="WP_207109021.1">
    <property type="nucleotide sequence ID" value="NZ_JAFLVR010000030.1"/>
</dbReference>